<sequence>MEAVFDPSRRTPGPWAQRVMAVLGAGPGLSAPDPSRLILWLPCALAAGAALYFALPGEPPGWVPRALLAAGLVLLAGGVMLRSRAIALYVLILGAMALIGLAHAQLRTERTAPPPLEVTGRAVSAEGWIERVERGGSRPRLLIRVSWLEGADTPPRRIRVRAGLGDFAPGDGVRVRAVLNRPPGPAAPGGYDGGRAAWYDQVALTGYAVTALAPADVETGGFSRWLAGLRWRLSQRVGEAAGERTGAVAAALLTGERAGVEEADAEALRLSGLGHILAISGLHMALFAGGVFFAVRLLLASIEPYARAHDPRKPAALIAILAATAYLILSGAAVSTQRAWIMACVVLIGVLIDRRAFSLRSLALAALAVLLISPESVIHAGFQMSFAAVAALIAVYEAWMRVRPAPEGRPGLIGRAWGSFAGLTVTSLVAGAATGAFAAFHFQRMAAYGMIANLTAMPVFTFWVMPAGVMALAAAPFGLEGVFLYAMDQGLRVVLAIAHWTAGLDGAGVMVTAADGRAVALYAFGFALLTLGLGAARLMGGAVTLMALALWSAQSPPDMMITDGGVALARFEDGAGYQATNTRRARFAATVFLQRAGEGGARAERAGLACDALGCAGRTSEGVLIAVTGSPEALAEDCARADIILFEGRASAWRKRRCAAILLDDPARAELGGAELWIRDGRLIRLRAANDARRGRPWEV</sequence>
<keyword evidence="10" id="KW-1185">Reference proteome</keyword>
<dbReference type="GO" id="GO:0005886">
    <property type="term" value="C:plasma membrane"/>
    <property type="evidence" value="ECO:0007669"/>
    <property type="project" value="UniProtKB-SubCell"/>
</dbReference>
<feature type="transmembrane region" description="Helical" evidence="6">
    <location>
        <begin position="315"/>
        <end position="336"/>
    </location>
</feature>
<dbReference type="AlphaFoldDB" id="A0A5M6ZNN8"/>
<dbReference type="InterPro" id="IPR052159">
    <property type="entry name" value="Competence_DNA_uptake"/>
</dbReference>
<evidence type="ECO:0000256" key="5">
    <source>
        <dbReference type="ARBA" id="ARBA00023136"/>
    </source>
</evidence>
<feature type="transmembrane region" description="Helical" evidence="6">
    <location>
        <begin position="420"/>
        <end position="442"/>
    </location>
</feature>
<evidence type="ECO:0000256" key="4">
    <source>
        <dbReference type="ARBA" id="ARBA00022989"/>
    </source>
</evidence>
<feature type="transmembrane region" description="Helical" evidence="6">
    <location>
        <begin position="357"/>
        <end position="374"/>
    </location>
</feature>
<keyword evidence="5 6" id="KW-0472">Membrane</keyword>
<feature type="transmembrane region" description="Helical" evidence="6">
    <location>
        <begin position="493"/>
        <end position="514"/>
    </location>
</feature>
<keyword evidence="3 6" id="KW-0812">Transmembrane</keyword>
<evidence type="ECO:0000259" key="7">
    <source>
        <dbReference type="Pfam" id="PF03772"/>
    </source>
</evidence>
<dbReference type="Pfam" id="PF13567">
    <property type="entry name" value="DUF4131"/>
    <property type="match status" value="1"/>
</dbReference>
<feature type="transmembrane region" description="Helical" evidence="6">
    <location>
        <begin position="37"/>
        <end position="55"/>
    </location>
</feature>
<gene>
    <name evidence="9" type="ORF">F1654_02285</name>
</gene>
<proteinExistence type="predicted"/>
<feature type="transmembrane region" description="Helical" evidence="6">
    <location>
        <begin position="86"/>
        <end position="104"/>
    </location>
</feature>
<dbReference type="EMBL" id="VWOJ01000001">
    <property type="protein sequence ID" value="KAA5804848.1"/>
    <property type="molecule type" value="Genomic_DNA"/>
</dbReference>
<dbReference type="InterPro" id="IPR004477">
    <property type="entry name" value="ComEC_N"/>
</dbReference>
<dbReference type="Pfam" id="PF03772">
    <property type="entry name" value="Competence"/>
    <property type="match status" value="1"/>
</dbReference>
<feature type="transmembrane region" description="Helical" evidence="6">
    <location>
        <begin position="380"/>
        <end position="399"/>
    </location>
</feature>
<name>A0A5M6ZNN8_9PROT</name>
<dbReference type="InterPro" id="IPR025405">
    <property type="entry name" value="DUF4131"/>
</dbReference>
<feature type="domain" description="ComEC/Rec2-related protein" evidence="7">
    <location>
        <begin position="252"/>
        <end position="532"/>
    </location>
</feature>
<protein>
    <submittedName>
        <fullName evidence="9">ComEC family competence protein</fullName>
    </submittedName>
</protein>
<feature type="transmembrane region" description="Helical" evidence="6">
    <location>
        <begin position="520"/>
        <end position="551"/>
    </location>
</feature>
<feature type="transmembrane region" description="Helical" evidence="6">
    <location>
        <begin position="276"/>
        <end position="295"/>
    </location>
</feature>
<evidence type="ECO:0000256" key="3">
    <source>
        <dbReference type="ARBA" id="ARBA00022692"/>
    </source>
</evidence>
<evidence type="ECO:0000256" key="2">
    <source>
        <dbReference type="ARBA" id="ARBA00022475"/>
    </source>
</evidence>
<feature type="transmembrane region" description="Helical" evidence="6">
    <location>
        <begin position="462"/>
        <end position="486"/>
    </location>
</feature>
<dbReference type="RefSeq" id="WP_150021879.1">
    <property type="nucleotide sequence ID" value="NZ_VWOJ01000001.1"/>
</dbReference>
<dbReference type="PANTHER" id="PTHR30619:SF1">
    <property type="entry name" value="RECOMBINATION PROTEIN 2"/>
    <property type="match status" value="1"/>
</dbReference>
<evidence type="ECO:0000313" key="9">
    <source>
        <dbReference type="EMBL" id="KAA5804848.1"/>
    </source>
</evidence>
<reference evidence="9 10" key="1">
    <citation type="submission" date="2019-09" db="EMBL/GenBank/DDBJ databases">
        <authorList>
            <person name="Kevbrin V."/>
            <person name="Grouzdev D.S."/>
        </authorList>
    </citation>
    <scope>NUCLEOTIDE SEQUENCE [LARGE SCALE GENOMIC DNA]</scope>
    <source>
        <strain evidence="9 10">G-192</strain>
    </source>
</reference>
<dbReference type="PANTHER" id="PTHR30619">
    <property type="entry name" value="DNA INTERNALIZATION/COMPETENCE PROTEIN COMEC/REC2"/>
    <property type="match status" value="1"/>
</dbReference>
<keyword evidence="2" id="KW-1003">Cell membrane</keyword>
<feature type="domain" description="DUF4131" evidence="8">
    <location>
        <begin position="62"/>
        <end position="207"/>
    </location>
</feature>
<organism evidence="9 10">
    <name type="scientific">Alkalicaulis satelles</name>
    <dbReference type="NCBI Taxonomy" id="2609175"/>
    <lineage>
        <taxon>Bacteria</taxon>
        <taxon>Pseudomonadati</taxon>
        <taxon>Pseudomonadota</taxon>
        <taxon>Alphaproteobacteria</taxon>
        <taxon>Maricaulales</taxon>
        <taxon>Maricaulaceae</taxon>
        <taxon>Alkalicaulis</taxon>
    </lineage>
</organism>
<comment type="subcellular location">
    <subcellularLocation>
        <location evidence="1">Cell membrane</location>
        <topology evidence="1">Multi-pass membrane protein</topology>
    </subcellularLocation>
</comment>
<comment type="caution">
    <text evidence="9">The sequence shown here is derived from an EMBL/GenBank/DDBJ whole genome shotgun (WGS) entry which is preliminary data.</text>
</comment>
<evidence type="ECO:0000256" key="6">
    <source>
        <dbReference type="SAM" id="Phobius"/>
    </source>
</evidence>
<feature type="transmembrane region" description="Helical" evidence="6">
    <location>
        <begin position="62"/>
        <end position="80"/>
    </location>
</feature>
<keyword evidence="4 6" id="KW-1133">Transmembrane helix</keyword>
<evidence type="ECO:0000313" key="10">
    <source>
        <dbReference type="Proteomes" id="UP000325122"/>
    </source>
</evidence>
<accession>A0A5M6ZNN8</accession>
<dbReference type="Proteomes" id="UP000325122">
    <property type="component" value="Unassembled WGS sequence"/>
</dbReference>
<evidence type="ECO:0000256" key="1">
    <source>
        <dbReference type="ARBA" id="ARBA00004651"/>
    </source>
</evidence>
<dbReference type="NCBIfam" id="TIGR00360">
    <property type="entry name" value="ComEC_N-term"/>
    <property type="match status" value="1"/>
</dbReference>
<evidence type="ECO:0000259" key="8">
    <source>
        <dbReference type="Pfam" id="PF13567"/>
    </source>
</evidence>